<sequence>MTFSPINLATDRTRALLVAIAACAALALCAYLYVAGRNAGMRTVQTRWDAAEDRRRADDAQAAMQAAQRQAIAERAARETELQHQATAERIAHDQANREAALRADAERSAAHARSLLDTIAQLNRAGAAPAAGLPTPATPAGADAGPDGATTARNALGECSQRYAAVAATADGLSAQVTGLQAWARMAMDGNGDAATGAAENGSGNGL</sequence>
<gene>
    <name evidence="3" type="ORF">DFR45_102128</name>
</gene>
<evidence type="ECO:0000313" key="4">
    <source>
        <dbReference type="Proteomes" id="UP000252174"/>
    </source>
</evidence>
<proteinExistence type="predicted"/>
<comment type="caution">
    <text evidence="3">The sequence shown here is derived from an EMBL/GenBank/DDBJ whole genome shotgun (WGS) entry which is preliminary data.</text>
</comment>
<keyword evidence="2" id="KW-0472">Membrane</keyword>
<evidence type="ECO:0000313" key="3">
    <source>
        <dbReference type="EMBL" id="RCX10727.1"/>
    </source>
</evidence>
<dbReference type="RefSeq" id="WP_114482323.1">
    <property type="nucleotide sequence ID" value="NZ_QPJU01000002.1"/>
</dbReference>
<accession>A0A369AR78</accession>
<keyword evidence="2" id="KW-0812">Transmembrane</keyword>
<organism evidence="3 4">
    <name type="scientific">Extensimonas vulgaris</name>
    <dbReference type="NCBI Taxonomy" id="1031594"/>
    <lineage>
        <taxon>Bacteria</taxon>
        <taxon>Pseudomonadati</taxon>
        <taxon>Pseudomonadota</taxon>
        <taxon>Betaproteobacteria</taxon>
        <taxon>Burkholderiales</taxon>
        <taxon>Comamonadaceae</taxon>
        <taxon>Extensimonas</taxon>
    </lineage>
</organism>
<reference evidence="3 4" key="1">
    <citation type="submission" date="2018-07" db="EMBL/GenBank/DDBJ databases">
        <title>Genomic Encyclopedia of Type Strains, Phase IV (KMG-IV): sequencing the most valuable type-strain genomes for metagenomic binning, comparative biology and taxonomic classification.</title>
        <authorList>
            <person name="Goeker M."/>
        </authorList>
    </citation>
    <scope>NUCLEOTIDE SEQUENCE [LARGE SCALE GENOMIC DNA]</scope>
    <source>
        <strain evidence="3 4">DSM 100911</strain>
    </source>
</reference>
<name>A0A369AR78_9BURK</name>
<keyword evidence="2" id="KW-1133">Transmembrane helix</keyword>
<keyword evidence="4" id="KW-1185">Reference proteome</keyword>
<feature type="transmembrane region" description="Helical" evidence="2">
    <location>
        <begin position="15"/>
        <end position="34"/>
    </location>
</feature>
<dbReference type="Proteomes" id="UP000252174">
    <property type="component" value="Unassembled WGS sequence"/>
</dbReference>
<dbReference type="AlphaFoldDB" id="A0A369AR78"/>
<dbReference type="EMBL" id="QPJU01000002">
    <property type="protein sequence ID" value="RCX10727.1"/>
    <property type="molecule type" value="Genomic_DNA"/>
</dbReference>
<feature type="region of interest" description="Disordered" evidence="1">
    <location>
        <begin position="131"/>
        <end position="150"/>
    </location>
</feature>
<protein>
    <submittedName>
        <fullName evidence="3">Uncharacterized protein</fullName>
    </submittedName>
</protein>
<evidence type="ECO:0000256" key="1">
    <source>
        <dbReference type="SAM" id="MobiDB-lite"/>
    </source>
</evidence>
<evidence type="ECO:0000256" key="2">
    <source>
        <dbReference type="SAM" id="Phobius"/>
    </source>
</evidence>